<dbReference type="SMART" id="SM00642">
    <property type="entry name" value="Aamy"/>
    <property type="match status" value="1"/>
</dbReference>
<evidence type="ECO:0000256" key="3">
    <source>
        <dbReference type="ARBA" id="ARBA00008061"/>
    </source>
</evidence>
<name>A0A934IB75_9MICO</name>
<dbReference type="GO" id="GO:0005975">
    <property type="term" value="P:carbohydrate metabolic process"/>
    <property type="evidence" value="ECO:0007669"/>
    <property type="project" value="InterPro"/>
</dbReference>
<evidence type="ECO:0000256" key="8">
    <source>
        <dbReference type="ARBA" id="ARBA00022837"/>
    </source>
</evidence>
<dbReference type="InterPro" id="IPR005085">
    <property type="entry name" value="CBM25"/>
</dbReference>
<evidence type="ECO:0000256" key="6">
    <source>
        <dbReference type="ARBA" id="ARBA00022723"/>
    </source>
</evidence>
<dbReference type="SUPFAM" id="SSF51445">
    <property type="entry name" value="(Trans)glycosidases"/>
    <property type="match status" value="1"/>
</dbReference>
<evidence type="ECO:0000259" key="15">
    <source>
        <dbReference type="SMART" id="SM00632"/>
    </source>
</evidence>
<feature type="region of interest" description="Disordered" evidence="13">
    <location>
        <begin position="1"/>
        <end position="22"/>
    </location>
</feature>
<accession>A0A934IB75</accession>
<comment type="cofactor">
    <cofactor evidence="2">
        <name>Ca(2+)</name>
        <dbReference type="ChEBI" id="CHEBI:29108"/>
    </cofactor>
</comment>
<evidence type="ECO:0000256" key="7">
    <source>
        <dbReference type="ARBA" id="ARBA00022801"/>
    </source>
</evidence>
<dbReference type="GO" id="GO:0004556">
    <property type="term" value="F:alpha-amylase activity"/>
    <property type="evidence" value="ECO:0007669"/>
    <property type="project" value="UniProtKB-UniRule"/>
</dbReference>
<dbReference type="AlphaFoldDB" id="A0A934IB75"/>
<dbReference type="InterPro" id="IPR006048">
    <property type="entry name" value="A-amylase/branching_C"/>
</dbReference>
<keyword evidence="14" id="KW-0732">Signal</keyword>
<dbReference type="InterPro" id="IPR017853">
    <property type="entry name" value="GH"/>
</dbReference>
<dbReference type="EMBL" id="JAEINH010000004">
    <property type="protein sequence ID" value="MBI9114681.1"/>
    <property type="molecule type" value="Genomic_DNA"/>
</dbReference>
<comment type="similarity">
    <text evidence="3 11">Belongs to the glycosyl hydrolase 13 family.</text>
</comment>
<evidence type="ECO:0000256" key="1">
    <source>
        <dbReference type="ARBA" id="ARBA00000548"/>
    </source>
</evidence>
<reference evidence="18" key="1">
    <citation type="submission" date="2020-12" db="EMBL/GenBank/DDBJ databases">
        <title>Sanguibacter suaedae sp. nov., isolated from Suaeda aralocaspica.</title>
        <authorList>
            <person name="Ma Q."/>
        </authorList>
    </citation>
    <scope>NUCLEOTIDE SEQUENCE</scope>
    <source>
        <strain evidence="18">YZGR15</strain>
    </source>
</reference>
<sequence>MTRQPARTPRPHGAPRPPVTGRRPFVRSVALLAASALAAAGLATAGVAAPATATATAAAPTVQSAVVGRPTVPTAPPAVPGRGRTAVVLFQWTWNSIARECTSTLGPAGYAYVQTSPPQEHVRGPQWWTSYQPVSYRIESKLGTRAEYRAMVQACNAAGVRVIADAVVNHMSGQSAGGTGWAGTRFQHYAYPGPEGGYGPQDFNACRRDIANYGDRWEVQSCNLVNLADLDTGSSYVRDEIAAYLNDLIGLGVSGFRIDAAKHMPAADLAAIKGRLANPNIFWVHEVIGSPGEPVQPSEYLSSGDSHEFGYARTLASSFDGRISSLRTLGSGLLPSDRAGVFVDNHDTERDTHGTMNHTWGAKYRLANVLMLAHPYGWPSVHSGYRFTDRDAGAPQEGDGGVRDAVCGTTTGTFTCAHRWPEIKNMVGFRTSVGDVPLTDWWDDGGNQIAFGRGDRGFVVINNGASSMTRTLQTSLAAGSYCDVVAGDGCTRTVTVDGSGRTTVTVPAYGALALHVGARAGGGTTPPPATSTTVYYSTTAGWSGYNVHYRVGSGSWTAVPGVAMAPACTGWVSRTIPTSGAAVTAAFTDGRGRWDNNGGRDYTLSGATAAVRGGTVTTTDPCR</sequence>
<dbReference type="EC" id="3.2.1.1" evidence="4 12"/>
<evidence type="ECO:0000256" key="12">
    <source>
        <dbReference type="RuleBase" id="RU361134"/>
    </source>
</evidence>
<dbReference type="InterPro" id="IPR006046">
    <property type="entry name" value="Alpha_amylase"/>
</dbReference>
<evidence type="ECO:0000256" key="14">
    <source>
        <dbReference type="SAM" id="SignalP"/>
    </source>
</evidence>
<dbReference type="PRINTS" id="PR00110">
    <property type="entry name" value="ALPHAAMYLASE"/>
</dbReference>
<evidence type="ECO:0000313" key="18">
    <source>
        <dbReference type="EMBL" id="MBI9114681.1"/>
    </source>
</evidence>
<dbReference type="SMART" id="SM01066">
    <property type="entry name" value="CBM_25"/>
    <property type="match status" value="1"/>
</dbReference>
<feature type="chain" id="PRO_5038789073" description="Alpha-amylase" evidence="14">
    <location>
        <begin position="46"/>
        <end position="623"/>
    </location>
</feature>
<comment type="caution">
    <text evidence="18">The sequence shown here is derived from an EMBL/GenBank/DDBJ whole genome shotgun (WGS) entry which is preliminary data.</text>
</comment>
<dbReference type="InterPro" id="IPR006311">
    <property type="entry name" value="TAT_signal"/>
</dbReference>
<feature type="domain" description="Glycosyl hydrolase family 13 catalytic" evidence="16">
    <location>
        <begin position="84"/>
        <end position="430"/>
    </location>
</feature>
<protein>
    <recommendedName>
        <fullName evidence="5 12">Alpha-amylase</fullName>
        <ecNumber evidence="4 12">3.2.1.1</ecNumber>
    </recommendedName>
</protein>
<dbReference type="Pfam" id="PF02806">
    <property type="entry name" value="Alpha-amylase_C"/>
    <property type="match status" value="1"/>
</dbReference>
<evidence type="ECO:0000256" key="13">
    <source>
        <dbReference type="SAM" id="MobiDB-lite"/>
    </source>
</evidence>
<dbReference type="Pfam" id="PF03423">
    <property type="entry name" value="CBM_25"/>
    <property type="match status" value="1"/>
</dbReference>
<comment type="catalytic activity">
    <reaction evidence="1 12">
        <text>Endohydrolysis of (1-&gt;4)-alpha-D-glucosidic linkages in polysaccharides containing three or more (1-&gt;4)-alpha-linked D-glucose units.</text>
        <dbReference type="EC" id="3.2.1.1"/>
    </reaction>
</comment>
<keyword evidence="9 12" id="KW-0119">Carbohydrate metabolism</keyword>
<dbReference type="GO" id="GO:0046872">
    <property type="term" value="F:metal ion binding"/>
    <property type="evidence" value="ECO:0007669"/>
    <property type="project" value="UniProtKB-KW"/>
</dbReference>
<keyword evidence="19" id="KW-1185">Reference proteome</keyword>
<dbReference type="Gene3D" id="3.20.20.80">
    <property type="entry name" value="Glycosidases"/>
    <property type="match status" value="1"/>
</dbReference>
<evidence type="ECO:0000256" key="4">
    <source>
        <dbReference type="ARBA" id="ARBA00012595"/>
    </source>
</evidence>
<evidence type="ECO:0000256" key="10">
    <source>
        <dbReference type="ARBA" id="ARBA00023295"/>
    </source>
</evidence>
<evidence type="ECO:0000256" key="2">
    <source>
        <dbReference type="ARBA" id="ARBA00001913"/>
    </source>
</evidence>
<evidence type="ECO:0000256" key="5">
    <source>
        <dbReference type="ARBA" id="ARBA00017303"/>
    </source>
</evidence>
<proteinExistence type="inferred from homology"/>
<keyword evidence="6" id="KW-0479">Metal-binding</keyword>
<dbReference type="Pfam" id="PF00128">
    <property type="entry name" value="Alpha-amylase"/>
    <property type="match status" value="1"/>
</dbReference>
<evidence type="ECO:0000259" key="17">
    <source>
        <dbReference type="SMART" id="SM01066"/>
    </source>
</evidence>
<dbReference type="RefSeq" id="WP_198733233.1">
    <property type="nucleotide sequence ID" value="NZ_JAEINH010000004.1"/>
</dbReference>
<gene>
    <name evidence="18" type="ORF">JAV76_06605</name>
</gene>
<dbReference type="PANTHER" id="PTHR43447">
    <property type="entry name" value="ALPHA-AMYLASE"/>
    <property type="match status" value="1"/>
</dbReference>
<evidence type="ECO:0000256" key="11">
    <source>
        <dbReference type="RuleBase" id="RU003615"/>
    </source>
</evidence>
<dbReference type="Gene3D" id="2.60.40.1180">
    <property type="entry name" value="Golgi alpha-mannosidase II"/>
    <property type="match status" value="1"/>
</dbReference>
<dbReference type="InterPro" id="IPR031319">
    <property type="entry name" value="A-amylase_C"/>
</dbReference>
<dbReference type="SMART" id="SM00632">
    <property type="entry name" value="Aamy_C"/>
    <property type="match status" value="1"/>
</dbReference>
<feature type="signal peptide" evidence="14">
    <location>
        <begin position="1"/>
        <end position="45"/>
    </location>
</feature>
<dbReference type="InterPro" id="IPR006047">
    <property type="entry name" value="GH13_cat_dom"/>
</dbReference>
<evidence type="ECO:0000256" key="9">
    <source>
        <dbReference type="ARBA" id="ARBA00023277"/>
    </source>
</evidence>
<dbReference type="SUPFAM" id="SSF51011">
    <property type="entry name" value="Glycosyl hydrolase domain"/>
    <property type="match status" value="1"/>
</dbReference>
<dbReference type="InterPro" id="IPR013783">
    <property type="entry name" value="Ig-like_fold"/>
</dbReference>
<organism evidence="18 19">
    <name type="scientific">Sanguibacter suaedae</name>
    <dbReference type="NCBI Taxonomy" id="2795737"/>
    <lineage>
        <taxon>Bacteria</taxon>
        <taxon>Bacillati</taxon>
        <taxon>Actinomycetota</taxon>
        <taxon>Actinomycetes</taxon>
        <taxon>Micrococcales</taxon>
        <taxon>Sanguibacteraceae</taxon>
        <taxon>Sanguibacter</taxon>
    </lineage>
</organism>
<dbReference type="GO" id="GO:2001070">
    <property type="term" value="F:starch binding"/>
    <property type="evidence" value="ECO:0007669"/>
    <property type="project" value="InterPro"/>
</dbReference>
<feature type="domain" description="Alpha-amylase C-terminal" evidence="15">
    <location>
        <begin position="439"/>
        <end position="519"/>
    </location>
</feature>
<dbReference type="PROSITE" id="PS51318">
    <property type="entry name" value="TAT"/>
    <property type="match status" value="1"/>
</dbReference>
<dbReference type="InterPro" id="IPR013780">
    <property type="entry name" value="Glyco_hydro_b"/>
</dbReference>
<feature type="domain" description="Carbohydrate binding module family 25" evidence="17">
    <location>
        <begin position="529"/>
        <end position="607"/>
    </location>
</feature>
<keyword evidence="10 12" id="KW-0326">Glycosidase</keyword>
<dbReference type="CDD" id="cd11317">
    <property type="entry name" value="AmyAc_bac_euk_AmyA"/>
    <property type="match status" value="1"/>
</dbReference>
<keyword evidence="8" id="KW-0106">Calcium</keyword>
<evidence type="ECO:0000259" key="16">
    <source>
        <dbReference type="SMART" id="SM00642"/>
    </source>
</evidence>
<dbReference type="Gene3D" id="2.60.40.10">
    <property type="entry name" value="Immunoglobulins"/>
    <property type="match status" value="1"/>
</dbReference>
<evidence type="ECO:0000313" key="19">
    <source>
        <dbReference type="Proteomes" id="UP000602087"/>
    </source>
</evidence>
<keyword evidence="7 12" id="KW-0378">Hydrolase</keyword>
<dbReference type="Proteomes" id="UP000602087">
    <property type="component" value="Unassembled WGS sequence"/>
</dbReference>